<organism evidence="7 8">
    <name type="scientific">Blepharisma stoltei</name>
    <dbReference type="NCBI Taxonomy" id="1481888"/>
    <lineage>
        <taxon>Eukaryota</taxon>
        <taxon>Sar</taxon>
        <taxon>Alveolata</taxon>
        <taxon>Ciliophora</taxon>
        <taxon>Postciliodesmatophora</taxon>
        <taxon>Heterotrichea</taxon>
        <taxon>Heterotrichida</taxon>
        <taxon>Blepharismidae</taxon>
        <taxon>Blepharisma</taxon>
    </lineage>
</organism>
<keyword evidence="5" id="KW-1133">Transmembrane helix</keyword>
<proteinExistence type="predicted"/>
<dbReference type="Gene3D" id="3.30.40.10">
    <property type="entry name" value="Zinc/RING finger domain, C3HC4 (zinc finger)"/>
    <property type="match status" value="1"/>
</dbReference>
<evidence type="ECO:0000256" key="1">
    <source>
        <dbReference type="ARBA" id="ARBA00022723"/>
    </source>
</evidence>
<dbReference type="PROSITE" id="PS50089">
    <property type="entry name" value="ZF_RING_2"/>
    <property type="match status" value="1"/>
</dbReference>
<dbReference type="AlphaFoldDB" id="A0AAU9JAX4"/>
<evidence type="ECO:0000256" key="4">
    <source>
        <dbReference type="PROSITE-ProRule" id="PRU00175"/>
    </source>
</evidence>
<evidence type="ECO:0000313" key="8">
    <source>
        <dbReference type="Proteomes" id="UP001162131"/>
    </source>
</evidence>
<keyword evidence="5" id="KW-0812">Transmembrane</keyword>
<dbReference type="GO" id="GO:0008270">
    <property type="term" value="F:zinc ion binding"/>
    <property type="evidence" value="ECO:0007669"/>
    <property type="project" value="UniProtKB-KW"/>
</dbReference>
<dbReference type="GO" id="GO:0061630">
    <property type="term" value="F:ubiquitin protein ligase activity"/>
    <property type="evidence" value="ECO:0007669"/>
    <property type="project" value="TreeGrafter"/>
</dbReference>
<comment type="caution">
    <text evidence="7">The sequence shown here is derived from an EMBL/GenBank/DDBJ whole genome shotgun (WGS) entry which is preliminary data.</text>
</comment>
<gene>
    <name evidence="7" type="ORF">BSTOLATCC_MIC32814</name>
</gene>
<sequence length="176" mass="20425">MGLIEKLQQCMEFIATKYFLIWYLSTAIFFIVLLYSQLFSPKKVFISWILSSGIQFIIRLYYLSHEESPEQERQRYIELAIEILRNYRGELLSLYAASLRNEDNNEGAAQEAIIDLPHIEAIEKGYCCICMSDIVESQLITKINCVHTFHSECIDTWLETRAVCPICKVKIPASII</sequence>
<accession>A0AAU9JAX4</accession>
<reference evidence="7" key="1">
    <citation type="submission" date="2021-09" db="EMBL/GenBank/DDBJ databases">
        <authorList>
            <consortium name="AG Swart"/>
            <person name="Singh M."/>
            <person name="Singh A."/>
            <person name="Seah K."/>
            <person name="Emmerich C."/>
        </authorList>
    </citation>
    <scope>NUCLEOTIDE SEQUENCE</scope>
    <source>
        <strain evidence="7">ATCC30299</strain>
    </source>
</reference>
<feature type="transmembrane region" description="Helical" evidence="5">
    <location>
        <begin position="45"/>
        <end position="63"/>
    </location>
</feature>
<dbReference type="GO" id="GO:0006511">
    <property type="term" value="P:ubiquitin-dependent protein catabolic process"/>
    <property type="evidence" value="ECO:0007669"/>
    <property type="project" value="TreeGrafter"/>
</dbReference>
<dbReference type="GO" id="GO:0005634">
    <property type="term" value="C:nucleus"/>
    <property type="evidence" value="ECO:0007669"/>
    <property type="project" value="TreeGrafter"/>
</dbReference>
<dbReference type="PANTHER" id="PTHR45931:SF3">
    <property type="entry name" value="RING ZINC FINGER-CONTAINING PROTEIN"/>
    <property type="match status" value="1"/>
</dbReference>
<dbReference type="SUPFAM" id="SSF57850">
    <property type="entry name" value="RING/U-box"/>
    <property type="match status" value="1"/>
</dbReference>
<keyword evidence="5" id="KW-0472">Membrane</keyword>
<keyword evidence="2 4" id="KW-0863">Zinc-finger</keyword>
<dbReference type="SMART" id="SM00184">
    <property type="entry name" value="RING"/>
    <property type="match status" value="1"/>
</dbReference>
<dbReference type="Proteomes" id="UP001162131">
    <property type="component" value="Unassembled WGS sequence"/>
</dbReference>
<dbReference type="Pfam" id="PF13639">
    <property type="entry name" value="zf-RING_2"/>
    <property type="match status" value="1"/>
</dbReference>
<evidence type="ECO:0000256" key="2">
    <source>
        <dbReference type="ARBA" id="ARBA00022771"/>
    </source>
</evidence>
<keyword evidence="8" id="KW-1185">Reference proteome</keyword>
<dbReference type="EMBL" id="CAJZBQ010000033">
    <property type="protein sequence ID" value="CAG9322908.1"/>
    <property type="molecule type" value="Genomic_DNA"/>
</dbReference>
<feature type="transmembrane region" description="Helical" evidence="5">
    <location>
        <begin position="20"/>
        <end position="39"/>
    </location>
</feature>
<dbReference type="InterPro" id="IPR013083">
    <property type="entry name" value="Znf_RING/FYVE/PHD"/>
</dbReference>
<evidence type="ECO:0000259" key="6">
    <source>
        <dbReference type="PROSITE" id="PS50089"/>
    </source>
</evidence>
<evidence type="ECO:0000256" key="5">
    <source>
        <dbReference type="SAM" id="Phobius"/>
    </source>
</evidence>
<dbReference type="PANTHER" id="PTHR45931">
    <property type="entry name" value="SI:CH211-59O9.10"/>
    <property type="match status" value="1"/>
</dbReference>
<protein>
    <recommendedName>
        <fullName evidence="6">RING-type domain-containing protein</fullName>
    </recommendedName>
</protein>
<keyword evidence="1" id="KW-0479">Metal-binding</keyword>
<evidence type="ECO:0000313" key="7">
    <source>
        <dbReference type="EMBL" id="CAG9322908.1"/>
    </source>
</evidence>
<evidence type="ECO:0000256" key="3">
    <source>
        <dbReference type="ARBA" id="ARBA00022833"/>
    </source>
</evidence>
<name>A0AAU9JAX4_9CILI</name>
<dbReference type="InterPro" id="IPR001841">
    <property type="entry name" value="Znf_RING"/>
</dbReference>
<keyword evidence="3" id="KW-0862">Zinc</keyword>
<dbReference type="InterPro" id="IPR051834">
    <property type="entry name" value="RING_finger_E3_ligase"/>
</dbReference>
<feature type="domain" description="RING-type" evidence="6">
    <location>
        <begin position="127"/>
        <end position="168"/>
    </location>
</feature>